<evidence type="ECO:0000313" key="2">
    <source>
        <dbReference type="Proteomes" id="UP000187735"/>
    </source>
</evidence>
<gene>
    <name evidence="1" type="ORF">Fuma_02913</name>
</gene>
<dbReference type="KEGG" id="fmr:Fuma_02913"/>
<organism evidence="1 2">
    <name type="scientific">Fuerstiella marisgermanici</name>
    <dbReference type="NCBI Taxonomy" id="1891926"/>
    <lineage>
        <taxon>Bacteria</taxon>
        <taxon>Pseudomonadati</taxon>
        <taxon>Planctomycetota</taxon>
        <taxon>Planctomycetia</taxon>
        <taxon>Planctomycetales</taxon>
        <taxon>Planctomycetaceae</taxon>
        <taxon>Fuerstiella</taxon>
    </lineage>
</organism>
<reference evidence="1 2" key="1">
    <citation type="journal article" date="2016" name="Front. Microbiol.">
        <title>Fuerstia marisgermanicae gen. nov., sp. nov., an Unusual Member of the Phylum Planctomycetes from the German Wadden Sea.</title>
        <authorList>
            <person name="Kohn T."/>
            <person name="Heuer A."/>
            <person name="Jogler M."/>
            <person name="Vollmers J."/>
            <person name="Boedeker C."/>
            <person name="Bunk B."/>
            <person name="Rast P."/>
            <person name="Borchert D."/>
            <person name="Glockner I."/>
            <person name="Freese H.M."/>
            <person name="Klenk H.P."/>
            <person name="Overmann J."/>
            <person name="Kaster A.K."/>
            <person name="Rohde M."/>
            <person name="Wiegand S."/>
            <person name="Jogler C."/>
        </authorList>
    </citation>
    <scope>NUCLEOTIDE SEQUENCE [LARGE SCALE GENOMIC DNA]</scope>
    <source>
        <strain evidence="1 2">NH11</strain>
    </source>
</reference>
<dbReference type="STRING" id="1891926.Fuma_02913"/>
<proteinExistence type="predicted"/>
<keyword evidence="2" id="KW-1185">Reference proteome</keyword>
<accession>A0A1P8WGT5</accession>
<evidence type="ECO:0000313" key="1">
    <source>
        <dbReference type="EMBL" id="APZ93296.1"/>
    </source>
</evidence>
<dbReference type="Proteomes" id="UP000187735">
    <property type="component" value="Chromosome"/>
</dbReference>
<dbReference type="EMBL" id="CP017641">
    <property type="protein sequence ID" value="APZ93296.1"/>
    <property type="molecule type" value="Genomic_DNA"/>
</dbReference>
<protein>
    <submittedName>
        <fullName evidence="1">Uncharacterized protein</fullName>
    </submittedName>
</protein>
<dbReference type="AlphaFoldDB" id="A0A1P8WGT5"/>
<name>A0A1P8WGT5_9PLAN</name>
<sequence length="84" mass="9228">MNPSKHLLAILKAPARVLGYFSHDYLRITVLAGHGMADGGIQHDILWGMVPSDLRLPNSDSTVLIDRSKSQFVGVERIQTTGNE</sequence>